<comment type="caution">
    <text evidence="2">The sequence shown here is derived from an EMBL/GenBank/DDBJ whole genome shotgun (WGS) entry which is preliminary data.</text>
</comment>
<proteinExistence type="predicted"/>
<sequence length="63" mass="6771">MTSRYGTDRPSRNGSPPTFLLAGISWATLVTSCGITCFLRIQSPRLSRIAESASTMVRILAPG</sequence>
<evidence type="ECO:0000313" key="2">
    <source>
        <dbReference type="EMBL" id="KAE9159247.1"/>
    </source>
</evidence>
<accession>A0A6A3V5R8</accession>
<gene>
    <name evidence="2" type="ORF">PF002_g32907</name>
</gene>
<organism evidence="2 3">
    <name type="scientific">Phytophthora fragariae</name>
    <dbReference type="NCBI Taxonomy" id="53985"/>
    <lineage>
        <taxon>Eukaryota</taxon>
        <taxon>Sar</taxon>
        <taxon>Stramenopiles</taxon>
        <taxon>Oomycota</taxon>
        <taxon>Peronosporomycetes</taxon>
        <taxon>Peronosporales</taxon>
        <taxon>Peronosporaceae</taxon>
        <taxon>Phytophthora</taxon>
    </lineage>
</organism>
<evidence type="ECO:0000313" key="3">
    <source>
        <dbReference type="Proteomes" id="UP000440367"/>
    </source>
</evidence>
<dbReference type="Proteomes" id="UP000440367">
    <property type="component" value="Unassembled WGS sequence"/>
</dbReference>
<protein>
    <submittedName>
        <fullName evidence="2">Uncharacterized protein</fullName>
    </submittedName>
</protein>
<keyword evidence="1" id="KW-1133">Transmembrane helix</keyword>
<keyword evidence="1" id="KW-0472">Membrane</keyword>
<evidence type="ECO:0000256" key="1">
    <source>
        <dbReference type="SAM" id="Phobius"/>
    </source>
</evidence>
<dbReference type="EMBL" id="QXGD01008423">
    <property type="protein sequence ID" value="KAE9159247.1"/>
    <property type="molecule type" value="Genomic_DNA"/>
</dbReference>
<reference evidence="2 3" key="1">
    <citation type="submission" date="2018-08" db="EMBL/GenBank/DDBJ databases">
        <title>Genomic investigation of the strawberry pathogen Phytophthora fragariae indicates pathogenicity is determined by transcriptional variation in three key races.</title>
        <authorList>
            <person name="Adams T.M."/>
            <person name="Armitage A.D."/>
            <person name="Sobczyk M.K."/>
            <person name="Bates H.J."/>
            <person name="Dunwell J.M."/>
            <person name="Nellist C.F."/>
            <person name="Harrison R.J."/>
        </authorList>
    </citation>
    <scope>NUCLEOTIDE SEQUENCE [LARGE SCALE GENOMIC DNA]</scope>
    <source>
        <strain evidence="2 3">BC-1</strain>
    </source>
</reference>
<name>A0A6A3V5R8_9STRA</name>
<feature type="transmembrane region" description="Helical" evidence="1">
    <location>
        <begin position="20"/>
        <end position="39"/>
    </location>
</feature>
<keyword evidence="1" id="KW-0812">Transmembrane</keyword>
<dbReference type="AlphaFoldDB" id="A0A6A3V5R8"/>
<dbReference type="PROSITE" id="PS51257">
    <property type="entry name" value="PROKAR_LIPOPROTEIN"/>
    <property type="match status" value="1"/>
</dbReference>